<dbReference type="AlphaFoldDB" id="A0A381ZX54"/>
<proteinExistence type="predicted"/>
<accession>A0A381ZX54</accession>
<evidence type="ECO:0000256" key="1">
    <source>
        <dbReference type="SAM" id="MobiDB-lite"/>
    </source>
</evidence>
<gene>
    <name evidence="2" type="ORF">METZ01_LOCUS146147</name>
</gene>
<sequence>MESSTSDSDTLEFTPLEFNADADINLEEMEVEGLGLWLERLEDEPSEPLPAISEIGSEENYHEISEAPEGVDLAPEEGSSDSPIEIVVN</sequence>
<reference evidence="2" key="1">
    <citation type="submission" date="2018-05" db="EMBL/GenBank/DDBJ databases">
        <authorList>
            <person name="Lanie J.A."/>
            <person name="Ng W.-L."/>
            <person name="Kazmierczak K.M."/>
            <person name="Andrzejewski T.M."/>
            <person name="Davidsen T.M."/>
            <person name="Wayne K.J."/>
            <person name="Tettelin H."/>
            <person name="Glass J.I."/>
            <person name="Rusch D."/>
            <person name="Podicherti R."/>
            <person name="Tsui H.-C.T."/>
            <person name="Winkler M.E."/>
        </authorList>
    </citation>
    <scope>NUCLEOTIDE SEQUENCE</scope>
</reference>
<name>A0A381ZX54_9ZZZZ</name>
<dbReference type="EMBL" id="UINC01022841">
    <property type="protein sequence ID" value="SVA93293.1"/>
    <property type="molecule type" value="Genomic_DNA"/>
</dbReference>
<evidence type="ECO:0000313" key="2">
    <source>
        <dbReference type="EMBL" id="SVA93293.1"/>
    </source>
</evidence>
<protein>
    <submittedName>
        <fullName evidence="2">Uncharacterized protein</fullName>
    </submittedName>
</protein>
<organism evidence="2">
    <name type="scientific">marine metagenome</name>
    <dbReference type="NCBI Taxonomy" id="408172"/>
    <lineage>
        <taxon>unclassified sequences</taxon>
        <taxon>metagenomes</taxon>
        <taxon>ecological metagenomes</taxon>
    </lineage>
</organism>
<feature type="region of interest" description="Disordered" evidence="1">
    <location>
        <begin position="67"/>
        <end position="89"/>
    </location>
</feature>